<dbReference type="AlphaFoldDB" id="A0A087UZQ3"/>
<evidence type="ECO:0000313" key="1">
    <source>
        <dbReference type="EMBL" id="KFM82842.1"/>
    </source>
</evidence>
<reference evidence="1 2" key="1">
    <citation type="submission" date="2013-11" db="EMBL/GenBank/DDBJ databases">
        <title>Genome sequencing of Stegodyphus mimosarum.</title>
        <authorList>
            <person name="Bechsgaard J."/>
        </authorList>
    </citation>
    <scope>NUCLEOTIDE SEQUENCE [LARGE SCALE GENOMIC DNA]</scope>
</reference>
<name>A0A087UZQ3_STEMI</name>
<evidence type="ECO:0000313" key="2">
    <source>
        <dbReference type="Proteomes" id="UP000054359"/>
    </source>
</evidence>
<dbReference type="Proteomes" id="UP000054359">
    <property type="component" value="Unassembled WGS sequence"/>
</dbReference>
<keyword evidence="2" id="KW-1185">Reference proteome</keyword>
<accession>A0A087UZQ3</accession>
<protein>
    <submittedName>
        <fullName evidence="1">Uncharacterized protein</fullName>
    </submittedName>
</protein>
<sequence>MVAFTCQLTEQEQEEISTESLFLGKEESMENQLMLLFLFYIDCSLPTRDALQMLKEGVYHWSNNFQKHYK</sequence>
<gene>
    <name evidence="1" type="ORF">X975_07558</name>
</gene>
<feature type="non-terminal residue" evidence="1">
    <location>
        <position position="70"/>
    </location>
</feature>
<dbReference type="EMBL" id="KK122505">
    <property type="protein sequence ID" value="KFM82842.1"/>
    <property type="molecule type" value="Genomic_DNA"/>
</dbReference>
<proteinExistence type="predicted"/>
<organism evidence="1 2">
    <name type="scientific">Stegodyphus mimosarum</name>
    <name type="common">African social velvet spider</name>
    <dbReference type="NCBI Taxonomy" id="407821"/>
    <lineage>
        <taxon>Eukaryota</taxon>
        <taxon>Metazoa</taxon>
        <taxon>Ecdysozoa</taxon>
        <taxon>Arthropoda</taxon>
        <taxon>Chelicerata</taxon>
        <taxon>Arachnida</taxon>
        <taxon>Araneae</taxon>
        <taxon>Araneomorphae</taxon>
        <taxon>Entelegynae</taxon>
        <taxon>Eresoidea</taxon>
        <taxon>Eresidae</taxon>
        <taxon>Stegodyphus</taxon>
    </lineage>
</organism>